<dbReference type="OrthoDB" id="5394488at2"/>
<protein>
    <submittedName>
        <fullName evidence="2">Uncharacterized protein</fullName>
    </submittedName>
</protein>
<organism evidence="2 3">
    <name type="scientific">Geobacter sulfurreducens (strain ATCC 51573 / DSM 12127 / PCA)</name>
    <dbReference type="NCBI Taxonomy" id="243231"/>
    <lineage>
        <taxon>Bacteria</taxon>
        <taxon>Pseudomonadati</taxon>
        <taxon>Thermodesulfobacteriota</taxon>
        <taxon>Desulfuromonadia</taxon>
        <taxon>Geobacterales</taxon>
        <taxon>Geobacteraceae</taxon>
        <taxon>Geobacter</taxon>
    </lineage>
</organism>
<dbReference type="HOGENOM" id="CLU_989592_0_0_7"/>
<reference evidence="2 3" key="1">
    <citation type="journal article" date="2003" name="Science">
        <title>Genome of Geobacter sulfurreducens: metal reduction in subsurface environments.</title>
        <authorList>
            <person name="Methe B.A."/>
            <person name="Nelson K.E."/>
            <person name="Eisen J.A."/>
            <person name="Paulsen I.T."/>
            <person name="Nelson W."/>
            <person name="Heidelberg J.F."/>
            <person name="Wu D."/>
            <person name="Wu M."/>
            <person name="Ward N."/>
            <person name="Beanan M.J."/>
            <person name="Dodson R.J."/>
            <person name="Madupu R."/>
            <person name="Brinkac L.M."/>
            <person name="Daugherty S.C."/>
            <person name="DeBoy R.T."/>
            <person name="Durkin A.S."/>
            <person name="Gwinn M."/>
            <person name="Kolonay J.F."/>
            <person name="Sullivan S.A."/>
            <person name="Haft D.H."/>
            <person name="Selengut J."/>
            <person name="Davidsen T.M."/>
            <person name="Zafar N."/>
            <person name="White O."/>
            <person name="Tran B."/>
            <person name="Romero C."/>
            <person name="Forberger H.A."/>
            <person name="Weidman J."/>
            <person name="Khouri H."/>
            <person name="Feldblyum T.V."/>
            <person name="Utterback T.R."/>
            <person name="Van Aken S.E."/>
            <person name="Lovley D.R."/>
            <person name="Fraser C.M."/>
        </authorList>
    </citation>
    <scope>NUCLEOTIDE SEQUENCE [LARGE SCALE GENOMIC DNA]</scope>
    <source>
        <strain evidence="3">ATCC 51573 / DSM 12127 / PCA</strain>
    </source>
</reference>
<keyword evidence="1" id="KW-0472">Membrane</keyword>
<evidence type="ECO:0000313" key="2">
    <source>
        <dbReference type="EMBL" id="AAR34386.1"/>
    </source>
</evidence>
<keyword evidence="3" id="KW-1185">Reference proteome</keyword>
<feature type="transmembrane region" description="Helical" evidence="1">
    <location>
        <begin position="12"/>
        <end position="29"/>
    </location>
</feature>
<gene>
    <name evidence="2" type="ordered locus">GSU1060</name>
</gene>
<dbReference type="EMBL" id="AE017180">
    <property type="protein sequence ID" value="AAR34386.1"/>
    <property type="molecule type" value="Genomic_DNA"/>
</dbReference>
<dbReference type="DNASU" id="2688680"/>
<dbReference type="KEGG" id="gsu:GSU1060"/>
<dbReference type="EnsemblBacteria" id="AAR34386">
    <property type="protein sequence ID" value="AAR34386"/>
    <property type="gene ID" value="GSU1060"/>
</dbReference>
<dbReference type="AlphaFoldDB" id="Q74EA3"/>
<keyword evidence="1" id="KW-1133">Transmembrane helix</keyword>
<dbReference type="PATRIC" id="fig|243231.5.peg.1058"/>
<dbReference type="eggNOG" id="ENOG5033SRH">
    <property type="taxonomic scope" value="Bacteria"/>
</dbReference>
<reference evidence="2 3" key="2">
    <citation type="journal article" date="2012" name="BMC Genomics">
        <title>Comparative genomic analysis of Geobacter sulfurreducens KN400, a strain with enhanced capacity for extracellular electron transfer and electricity production.</title>
        <authorList>
            <person name="Butler J.E."/>
            <person name="Young N.D."/>
            <person name="Aklujkar M."/>
            <person name="Lovley D.R."/>
        </authorList>
    </citation>
    <scope>NUCLEOTIDE SEQUENCE [LARGE SCALE GENOMIC DNA]</scope>
    <source>
        <strain evidence="3">ATCC 51573 / DSM 12127 / PCA</strain>
    </source>
</reference>
<evidence type="ECO:0000256" key="1">
    <source>
        <dbReference type="SAM" id="Phobius"/>
    </source>
</evidence>
<dbReference type="Proteomes" id="UP000000577">
    <property type="component" value="Chromosome"/>
</dbReference>
<feature type="transmembrane region" description="Helical" evidence="1">
    <location>
        <begin position="35"/>
        <end position="53"/>
    </location>
</feature>
<dbReference type="RefSeq" id="WP_010941721.1">
    <property type="nucleotide sequence ID" value="NC_002939.5"/>
</dbReference>
<name>Q74EA3_GEOSL</name>
<evidence type="ECO:0000313" key="3">
    <source>
        <dbReference type="Proteomes" id="UP000000577"/>
    </source>
</evidence>
<dbReference type="InParanoid" id="Q74EA3"/>
<accession>Q74EA3</accession>
<sequence>MNMGKKIQEMAVWLEFLVGSGLAIFFHLVLHYEQAAYVIFGIGILLALGTYLIREEIEKNRSHLVEQYQQAHEIPFAMAGIADPECLAKAHELIAGTRRTITILQQGYIPLDENEFYLEGAKLSDQAVREIRAVDPLMAGWWTRGALVNFYQANLRALDRGVRIRRIFVVNREELGEPEVQKVLLSHYRDDIDIRIVYRDELPAAGEIIGRDTNSSFDFALYDDRVATDVFAHPGKYYGRKTAQPMEVAKYRHLYELIEHSAHTVSEDGDRIVPSAEVMPLAS</sequence>
<keyword evidence="1" id="KW-0812">Transmembrane</keyword>
<proteinExistence type="predicted"/>